<gene>
    <name evidence="2" type="ORF">EXIGLDRAFT_413418</name>
</gene>
<evidence type="ECO:0000313" key="3">
    <source>
        <dbReference type="Proteomes" id="UP000077266"/>
    </source>
</evidence>
<name>A0A165BER9_EXIGL</name>
<evidence type="ECO:0000256" key="1">
    <source>
        <dbReference type="SAM" id="MobiDB-lite"/>
    </source>
</evidence>
<proteinExistence type="predicted"/>
<organism evidence="2 3">
    <name type="scientific">Exidia glandulosa HHB12029</name>
    <dbReference type="NCBI Taxonomy" id="1314781"/>
    <lineage>
        <taxon>Eukaryota</taxon>
        <taxon>Fungi</taxon>
        <taxon>Dikarya</taxon>
        <taxon>Basidiomycota</taxon>
        <taxon>Agaricomycotina</taxon>
        <taxon>Agaricomycetes</taxon>
        <taxon>Auriculariales</taxon>
        <taxon>Exidiaceae</taxon>
        <taxon>Exidia</taxon>
    </lineage>
</organism>
<dbReference type="Proteomes" id="UP000077266">
    <property type="component" value="Unassembled WGS sequence"/>
</dbReference>
<dbReference type="InParanoid" id="A0A165BER9"/>
<sequence>MPLPPDYLRSFFIPGGLLSSKCPHLAREAWAVSQTTSKSYHQRRANLLHSNSYVLPELTLPMRQSVAAGNAYVTPGPRSLSARGAPEANTGPDV</sequence>
<feature type="region of interest" description="Disordered" evidence="1">
    <location>
        <begin position="74"/>
        <end position="94"/>
    </location>
</feature>
<protein>
    <submittedName>
        <fullName evidence="2">Uncharacterized protein</fullName>
    </submittedName>
</protein>
<evidence type="ECO:0000313" key="2">
    <source>
        <dbReference type="EMBL" id="KZV80474.1"/>
    </source>
</evidence>
<dbReference type="EMBL" id="KV426477">
    <property type="protein sequence ID" value="KZV80474.1"/>
    <property type="molecule type" value="Genomic_DNA"/>
</dbReference>
<dbReference type="AlphaFoldDB" id="A0A165BER9"/>
<reference evidence="2 3" key="1">
    <citation type="journal article" date="2016" name="Mol. Biol. Evol.">
        <title>Comparative Genomics of Early-Diverging Mushroom-Forming Fungi Provides Insights into the Origins of Lignocellulose Decay Capabilities.</title>
        <authorList>
            <person name="Nagy L.G."/>
            <person name="Riley R."/>
            <person name="Tritt A."/>
            <person name="Adam C."/>
            <person name="Daum C."/>
            <person name="Floudas D."/>
            <person name="Sun H."/>
            <person name="Yadav J.S."/>
            <person name="Pangilinan J."/>
            <person name="Larsson K.H."/>
            <person name="Matsuura K."/>
            <person name="Barry K."/>
            <person name="Labutti K."/>
            <person name="Kuo R."/>
            <person name="Ohm R.A."/>
            <person name="Bhattacharya S.S."/>
            <person name="Shirouzu T."/>
            <person name="Yoshinaga Y."/>
            <person name="Martin F.M."/>
            <person name="Grigoriev I.V."/>
            <person name="Hibbett D.S."/>
        </authorList>
    </citation>
    <scope>NUCLEOTIDE SEQUENCE [LARGE SCALE GENOMIC DNA]</scope>
    <source>
        <strain evidence="2 3">HHB12029</strain>
    </source>
</reference>
<accession>A0A165BER9</accession>
<keyword evidence="3" id="KW-1185">Reference proteome</keyword>